<keyword evidence="1" id="KW-0472">Membrane</keyword>
<comment type="caution">
    <text evidence="2">The sequence shown here is derived from an EMBL/GenBank/DDBJ whole genome shotgun (WGS) entry which is preliminary data.</text>
</comment>
<accession>A0ABU1F3G6</accession>
<feature type="transmembrane region" description="Helical" evidence="1">
    <location>
        <begin position="39"/>
        <end position="62"/>
    </location>
</feature>
<dbReference type="EMBL" id="JAVKPH010000001">
    <property type="protein sequence ID" value="MDR5650994.1"/>
    <property type="molecule type" value="Genomic_DNA"/>
</dbReference>
<protein>
    <submittedName>
        <fullName evidence="2">Uncharacterized protein</fullName>
    </submittedName>
</protein>
<organism evidence="2 3">
    <name type="scientific">Ruixingdingia sedimenti</name>
    <dbReference type="NCBI Taxonomy" id="3073604"/>
    <lineage>
        <taxon>Bacteria</taxon>
        <taxon>Pseudomonadati</taxon>
        <taxon>Pseudomonadota</taxon>
        <taxon>Alphaproteobacteria</taxon>
        <taxon>Rhodobacterales</taxon>
        <taxon>Paracoccaceae</taxon>
        <taxon>Ruixingdingia</taxon>
    </lineage>
</organism>
<reference evidence="2 3" key="1">
    <citation type="submission" date="2023-09" db="EMBL/GenBank/DDBJ databases">
        <title>Xinfangfangia sedmenti sp. nov., isolated the sedment.</title>
        <authorList>
            <person name="Xu L."/>
        </authorList>
    </citation>
    <scope>NUCLEOTIDE SEQUENCE [LARGE SCALE GENOMIC DNA]</scope>
    <source>
        <strain evidence="2 3">LG-4</strain>
    </source>
</reference>
<keyword evidence="1" id="KW-0812">Transmembrane</keyword>
<dbReference type="Proteomes" id="UP001247754">
    <property type="component" value="Unassembled WGS sequence"/>
</dbReference>
<keyword evidence="1" id="KW-1133">Transmembrane helix</keyword>
<proteinExistence type="predicted"/>
<dbReference type="RefSeq" id="WP_310455022.1">
    <property type="nucleotide sequence ID" value="NZ_JAVKPH010000001.1"/>
</dbReference>
<keyword evidence="3" id="KW-1185">Reference proteome</keyword>
<evidence type="ECO:0000313" key="2">
    <source>
        <dbReference type="EMBL" id="MDR5650994.1"/>
    </source>
</evidence>
<feature type="transmembrane region" description="Helical" evidence="1">
    <location>
        <begin position="12"/>
        <end position="33"/>
    </location>
</feature>
<evidence type="ECO:0000313" key="3">
    <source>
        <dbReference type="Proteomes" id="UP001247754"/>
    </source>
</evidence>
<sequence length="84" mass="9052">MRDFFIRSFELIVGVVIVVAALGVLIGGLMTMFAPQGGFLQGIAIWVAGAIYVLFLGGAMYLGLGIYQNTRRTAEALERLAERG</sequence>
<gene>
    <name evidence="2" type="ORF">RGD00_00115</name>
</gene>
<name>A0ABU1F3G6_9RHOB</name>
<evidence type="ECO:0000256" key="1">
    <source>
        <dbReference type="SAM" id="Phobius"/>
    </source>
</evidence>